<protein>
    <submittedName>
        <fullName evidence="8">SH3 domain protein</fullName>
    </submittedName>
</protein>
<evidence type="ECO:0000313" key="8">
    <source>
        <dbReference type="EMBL" id="PIO71571.1"/>
    </source>
</evidence>
<keyword evidence="2 3" id="KW-0727">SH2 domain</keyword>
<evidence type="ECO:0000256" key="5">
    <source>
        <dbReference type="SAM" id="MobiDB-lite"/>
    </source>
</evidence>
<dbReference type="GO" id="GO:0030971">
    <property type="term" value="F:receptor tyrosine kinase binding"/>
    <property type="evidence" value="ECO:0007669"/>
    <property type="project" value="TreeGrafter"/>
</dbReference>
<dbReference type="PROSITE" id="PS50001">
    <property type="entry name" value="SH2"/>
    <property type="match status" value="1"/>
</dbReference>
<dbReference type="GO" id="GO:0048013">
    <property type="term" value="P:ephrin receptor signaling pathway"/>
    <property type="evidence" value="ECO:0007669"/>
    <property type="project" value="TreeGrafter"/>
</dbReference>
<dbReference type="GO" id="GO:0008289">
    <property type="term" value="F:lipid binding"/>
    <property type="evidence" value="ECO:0007669"/>
    <property type="project" value="InterPro"/>
</dbReference>
<feature type="region of interest" description="Disordered" evidence="5">
    <location>
        <begin position="1"/>
        <end position="45"/>
    </location>
</feature>
<dbReference type="Gene3D" id="3.30.505.10">
    <property type="entry name" value="SH2 domain"/>
    <property type="match status" value="1"/>
</dbReference>
<accession>A0A2G9UMR7</accession>
<dbReference type="SUPFAM" id="SSF50044">
    <property type="entry name" value="SH3-domain"/>
    <property type="match status" value="1"/>
</dbReference>
<dbReference type="AlphaFoldDB" id="A0A2G9UMR7"/>
<organism evidence="8 9">
    <name type="scientific">Teladorsagia circumcincta</name>
    <name type="common">Brown stomach worm</name>
    <name type="synonym">Ostertagia circumcincta</name>
    <dbReference type="NCBI Taxonomy" id="45464"/>
    <lineage>
        <taxon>Eukaryota</taxon>
        <taxon>Metazoa</taxon>
        <taxon>Ecdysozoa</taxon>
        <taxon>Nematoda</taxon>
        <taxon>Chromadorea</taxon>
        <taxon>Rhabditida</taxon>
        <taxon>Rhabditina</taxon>
        <taxon>Rhabditomorpha</taxon>
        <taxon>Strongyloidea</taxon>
        <taxon>Trichostrongylidae</taxon>
        <taxon>Teladorsagia</taxon>
    </lineage>
</organism>
<dbReference type="InterPro" id="IPR036028">
    <property type="entry name" value="SH3-like_dom_sf"/>
</dbReference>
<gene>
    <name evidence="8" type="ORF">TELCIR_06527</name>
</gene>
<evidence type="ECO:0000256" key="4">
    <source>
        <dbReference type="PROSITE-ProRule" id="PRU00192"/>
    </source>
</evidence>
<dbReference type="Pfam" id="PF14604">
    <property type="entry name" value="SH3_9"/>
    <property type="match status" value="1"/>
</dbReference>
<feature type="domain" description="SH2" evidence="6">
    <location>
        <begin position="171"/>
        <end position="248"/>
    </location>
</feature>
<dbReference type="PRINTS" id="PR00452">
    <property type="entry name" value="SH3DOMAIN"/>
</dbReference>
<dbReference type="SUPFAM" id="SSF55550">
    <property type="entry name" value="SH2 domain"/>
    <property type="match status" value="1"/>
</dbReference>
<dbReference type="SMART" id="SM00326">
    <property type="entry name" value="SH3"/>
    <property type="match status" value="2"/>
</dbReference>
<dbReference type="InterPro" id="IPR001452">
    <property type="entry name" value="SH3_domain"/>
</dbReference>
<dbReference type="EMBL" id="KZ345912">
    <property type="protein sequence ID" value="PIO71571.1"/>
    <property type="molecule type" value="Genomic_DNA"/>
</dbReference>
<evidence type="ECO:0000259" key="6">
    <source>
        <dbReference type="PROSITE" id="PS50001"/>
    </source>
</evidence>
<keyword evidence="1 4" id="KW-0728">SH3 domain</keyword>
<feature type="compositionally biased region" description="Polar residues" evidence="5">
    <location>
        <begin position="30"/>
        <end position="43"/>
    </location>
</feature>
<dbReference type="OrthoDB" id="26539at2759"/>
<dbReference type="GO" id="GO:0016477">
    <property type="term" value="P:cell migration"/>
    <property type="evidence" value="ECO:0007669"/>
    <property type="project" value="TreeGrafter"/>
</dbReference>
<dbReference type="PROSITE" id="PS50002">
    <property type="entry name" value="SH3"/>
    <property type="match status" value="1"/>
</dbReference>
<name>A0A2G9UMR7_TELCI</name>
<dbReference type="PANTHER" id="PTHR19969">
    <property type="entry name" value="SH2-SH3 ADAPTOR PROTEIN-RELATED"/>
    <property type="match status" value="1"/>
</dbReference>
<dbReference type="Gene3D" id="2.30.30.40">
    <property type="entry name" value="SH3 Domains"/>
    <property type="match status" value="2"/>
</dbReference>
<dbReference type="InterPro" id="IPR051184">
    <property type="entry name" value="Tyrosine-phos_adapter"/>
</dbReference>
<evidence type="ECO:0000256" key="3">
    <source>
        <dbReference type="PROSITE-ProRule" id="PRU00191"/>
    </source>
</evidence>
<dbReference type="CDD" id="cd11766">
    <property type="entry name" value="SH3_Nck_2"/>
    <property type="match status" value="1"/>
</dbReference>
<dbReference type="Pfam" id="PF00017">
    <property type="entry name" value="SH2"/>
    <property type="match status" value="1"/>
</dbReference>
<dbReference type="InterPro" id="IPR000980">
    <property type="entry name" value="SH2"/>
</dbReference>
<dbReference type="PRINTS" id="PR00401">
    <property type="entry name" value="SH2DOMAIN"/>
</dbReference>
<proteinExistence type="predicted"/>
<dbReference type="GO" id="GO:0035591">
    <property type="term" value="F:signaling adaptor activity"/>
    <property type="evidence" value="ECO:0007669"/>
    <property type="project" value="TreeGrafter"/>
</dbReference>
<evidence type="ECO:0000313" key="9">
    <source>
        <dbReference type="Proteomes" id="UP000230423"/>
    </source>
</evidence>
<feature type="domain" description="SH3" evidence="7">
    <location>
        <begin position="51"/>
        <end position="110"/>
    </location>
</feature>
<evidence type="ECO:0000256" key="2">
    <source>
        <dbReference type="ARBA" id="ARBA00022999"/>
    </source>
</evidence>
<dbReference type="SMART" id="SM00252">
    <property type="entry name" value="SH2"/>
    <property type="match status" value="1"/>
</dbReference>
<evidence type="ECO:0000259" key="7">
    <source>
        <dbReference type="PROSITE" id="PS50002"/>
    </source>
</evidence>
<dbReference type="InterPro" id="IPR017943">
    <property type="entry name" value="Bactericidal_perm-incr_a/b_dom"/>
</dbReference>
<dbReference type="PANTHER" id="PTHR19969:SF14">
    <property type="entry name" value="DREADLOCKS, ISOFORM B"/>
    <property type="match status" value="1"/>
</dbReference>
<dbReference type="InterPro" id="IPR036860">
    <property type="entry name" value="SH2_dom_sf"/>
</dbReference>
<dbReference type="SUPFAM" id="SSF55394">
    <property type="entry name" value="Bactericidal permeability-increasing protein, BPI"/>
    <property type="match status" value="1"/>
</dbReference>
<dbReference type="Proteomes" id="UP000230423">
    <property type="component" value="Unassembled WGS sequence"/>
</dbReference>
<dbReference type="GO" id="GO:0005737">
    <property type="term" value="C:cytoplasm"/>
    <property type="evidence" value="ECO:0007669"/>
    <property type="project" value="TreeGrafter"/>
</dbReference>
<evidence type="ECO:0000256" key="1">
    <source>
        <dbReference type="ARBA" id="ARBA00022443"/>
    </source>
</evidence>
<sequence length="530" mass="58871">MASEDYHCKVKRERSSSAPSAPPGLRPGFTGNNNHIKNGQGSPLDSVKIGSMSTRAVVKFSYDPRLEDEMKLTRGETITVIDKSSDGWWKGESDGRTGWFPSNYVEEVADQLHPGANGRERLDIIDHPAHDPDWWLARNSVGQQGLVPKNYIEVVSAGKASTGGHMEGEPWFFGRISRDEADRLLANGREGEFLVRDSESNPGDLSISMRGVERNKHFKVQTIGGQLHIGSRVFPSMTSLIQHYTANPIFSSARERDKRYDHLCYFRKLREVDVKERRIEISESTRMAIVGMKEAGIKGVTIARILMIPECAVSSISAVLRKRNCSYRAKKRLMNGFFDQSFKTINVAKLLLAGKVHRTHAAPVVPALSLGIVERGITVRGCVFGYFWHSWPVSLRHKILPGFDLMGTYLGDRVKRFLGTGELIFNISAPVSSDGSNLNVTVLTSFHLDTPTGELTGSSPLSFDRTNVELLLWTGVNADGHLKTDLVTCKVAANNVELTLAAADKPIANYLPVIMHFIKERIEQDEVVVQ</sequence>
<keyword evidence="9" id="KW-1185">Reference proteome</keyword>
<reference evidence="8 9" key="1">
    <citation type="submission" date="2015-09" db="EMBL/GenBank/DDBJ databases">
        <title>Draft genome of the parasitic nematode Teladorsagia circumcincta isolate WARC Sus (inbred).</title>
        <authorList>
            <person name="Mitreva M."/>
        </authorList>
    </citation>
    <scope>NUCLEOTIDE SEQUENCE [LARGE SCALE GENOMIC DNA]</scope>
    <source>
        <strain evidence="8 9">S</strain>
    </source>
</reference>